<sequence length="688" mass="75321">MATEVISTRGIELHSNGTNDVDEDDVEMILDQVVVDDNNEVVDDPEKSDSSEQVVVDGVGVVGSANESNHDQVTSNAIVVPSSTVDVVMSDGSILSHNKESISSDNVHHHHHYHYIFHHHFHHQQSHQIDRISSSPTSSSSTTGPKLMIPSSTTSSTSNSGESSPVSPITPLPPTTPEIMMASMASTVNTNVPLLSSQNTSALVRTISNGSTFGPINPISWPLFGPKSTNQSTCSTLSTVESTCSNDSKQPRSINSSLSSSSVSYGRQTTGPILNSTTANSLQTSSSSASSSSSSSSPTQTSSQALVQQQPTNTTTTTTTAAVTSLPSIPIGLQSQPLPTTTTTIFTQTVSSNAILPSALELPLSFGDSYILTSQIEASNLYHCIDTIDMQEYCVKVVLSKNYMDFMAPHVRMDGYDGINQVKKIVVGRIHTFILFERSYGDLHSYVRTKRRLRETEAIPLFQQIVQIVADCHSNGIILRDLKLRKFIFTNKERTQLKLETLEGASLFENDDDTLSDKHGCPAYVSPEILFTNAYSGTMADCWSVGVILYTMLVGRYPFHDTSPSVVFTKIRRGTYNIPDSLTKHAKCLIRSLIRIDPEQRLTAEDALAHRWLRSANSSNPVRILAMLNRNRLPHHYHHHQPPEISNLFAQTNNSNGNLCCHNMTGNEDQVVPDLIRNDNNDNTEMSD</sequence>
<organism evidence="4 5">
    <name type="scientific">Blomia tropicalis</name>
    <name type="common">Mite</name>
    <dbReference type="NCBI Taxonomy" id="40697"/>
    <lineage>
        <taxon>Eukaryota</taxon>
        <taxon>Metazoa</taxon>
        <taxon>Ecdysozoa</taxon>
        <taxon>Arthropoda</taxon>
        <taxon>Chelicerata</taxon>
        <taxon>Arachnida</taxon>
        <taxon>Acari</taxon>
        <taxon>Acariformes</taxon>
        <taxon>Sarcoptiformes</taxon>
        <taxon>Astigmata</taxon>
        <taxon>Glycyphagoidea</taxon>
        <taxon>Echimyopodidae</taxon>
        <taxon>Blomia</taxon>
    </lineage>
</organism>
<dbReference type="EMBL" id="JAPWDV010000001">
    <property type="protein sequence ID" value="KAJ6221717.1"/>
    <property type="molecule type" value="Genomic_DNA"/>
</dbReference>
<evidence type="ECO:0000256" key="1">
    <source>
        <dbReference type="ARBA" id="ARBA00038180"/>
    </source>
</evidence>
<dbReference type="Proteomes" id="UP001142055">
    <property type="component" value="Chromosome 1"/>
</dbReference>
<feature type="region of interest" description="Disordered" evidence="2">
    <location>
        <begin position="243"/>
        <end position="319"/>
    </location>
</feature>
<dbReference type="GO" id="GO:0005524">
    <property type="term" value="F:ATP binding"/>
    <property type="evidence" value="ECO:0007669"/>
    <property type="project" value="InterPro"/>
</dbReference>
<dbReference type="Gene3D" id="1.10.510.10">
    <property type="entry name" value="Transferase(Phosphotransferase) domain 1"/>
    <property type="match status" value="1"/>
</dbReference>
<dbReference type="SUPFAM" id="SSF56112">
    <property type="entry name" value="Protein kinase-like (PK-like)"/>
    <property type="match status" value="1"/>
</dbReference>
<feature type="compositionally biased region" description="Low complexity" evidence="2">
    <location>
        <begin position="253"/>
        <end position="264"/>
    </location>
</feature>
<evidence type="ECO:0000313" key="4">
    <source>
        <dbReference type="EMBL" id="KAJ6221717.1"/>
    </source>
</evidence>
<proteinExistence type="inferred from homology"/>
<reference evidence="4" key="1">
    <citation type="submission" date="2022-12" db="EMBL/GenBank/DDBJ databases">
        <title>Genome assemblies of Blomia tropicalis.</title>
        <authorList>
            <person name="Cui Y."/>
        </authorList>
    </citation>
    <scope>NUCLEOTIDE SEQUENCE</scope>
    <source>
        <tissue evidence="4">Adult mites</tissue>
    </source>
</reference>
<dbReference type="InterPro" id="IPR000719">
    <property type="entry name" value="Prot_kinase_dom"/>
</dbReference>
<comment type="caution">
    <text evidence="4">The sequence shown here is derived from an EMBL/GenBank/DDBJ whole genome shotgun (WGS) entry which is preliminary data.</text>
</comment>
<feature type="compositionally biased region" description="Low complexity" evidence="2">
    <location>
        <begin position="150"/>
        <end position="167"/>
    </location>
</feature>
<dbReference type="PANTHER" id="PTHR22961">
    <property type="entry name" value="SER/THR PROTEIN KINASE-TRB"/>
    <property type="match status" value="1"/>
</dbReference>
<comment type="similarity">
    <text evidence="1">Belongs to the protein kinase superfamily. CAMK Ser/Thr protein kinase family. Tribbles subfamily.</text>
</comment>
<feature type="region of interest" description="Disordered" evidence="2">
    <location>
        <begin position="126"/>
        <end position="177"/>
    </location>
</feature>
<feature type="compositionally biased region" description="Low complexity" evidence="2">
    <location>
        <begin position="274"/>
        <end position="319"/>
    </location>
</feature>
<feature type="compositionally biased region" description="Polar residues" evidence="2">
    <location>
        <begin position="243"/>
        <end position="252"/>
    </location>
</feature>
<dbReference type="GO" id="GO:0005634">
    <property type="term" value="C:nucleus"/>
    <property type="evidence" value="ECO:0007669"/>
    <property type="project" value="TreeGrafter"/>
</dbReference>
<dbReference type="Pfam" id="PF00069">
    <property type="entry name" value="Pkinase"/>
    <property type="match status" value="1"/>
</dbReference>
<keyword evidence="5" id="KW-1185">Reference proteome</keyword>
<dbReference type="AlphaFoldDB" id="A0A9Q0MCH2"/>
<dbReference type="GO" id="GO:0031434">
    <property type="term" value="F:mitogen-activated protein kinase kinase binding"/>
    <property type="evidence" value="ECO:0007669"/>
    <property type="project" value="TreeGrafter"/>
</dbReference>
<dbReference type="FunFam" id="1.10.510.10:FF:000153">
    <property type="entry name" value="Tribbles homolog 2"/>
    <property type="match status" value="1"/>
</dbReference>
<dbReference type="InterPro" id="IPR024104">
    <property type="entry name" value="Tribbles/Ser_Thr_kinase_40"/>
</dbReference>
<evidence type="ECO:0000256" key="2">
    <source>
        <dbReference type="SAM" id="MobiDB-lite"/>
    </source>
</evidence>
<dbReference type="GO" id="GO:0032436">
    <property type="term" value="P:positive regulation of proteasomal ubiquitin-dependent protein catabolic process"/>
    <property type="evidence" value="ECO:0007669"/>
    <property type="project" value="TreeGrafter"/>
</dbReference>
<evidence type="ECO:0000259" key="3">
    <source>
        <dbReference type="PROSITE" id="PS50011"/>
    </source>
</evidence>
<evidence type="ECO:0000313" key="5">
    <source>
        <dbReference type="Proteomes" id="UP001142055"/>
    </source>
</evidence>
<gene>
    <name evidence="4" type="ORF">RDWZM_000262</name>
</gene>
<accession>A0A9Q0MCH2</accession>
<dbReference type="SMART" id="SM00220">
    <property type="entry name" value="S_TKc"/>
    <property type="match status" value="1"/>
</dbReference>
<dbReference type="PROSITE" id="PS50011">
    <property type="entry name" value="PROTEIN_KINASE_DOM"/>
    <property type="match status" value="1"/>
</dbReference>
<feature type="compositionally biased region" description="Low complexity" evidence="2">
    <location>
        <begin position="133"/>
        <end position="143"/>
    </location>
</feature>
<name>A0A9Q0MCH2_BLOTA</name>
<dbReference type="InterPro" id="IPR011009">
    <property type="entry name" value="Kinase-like_dom_sf"/>
</dbReference>
<protein>
    <recommendedName>
        <fullName evidence="3">Protein kinase domain-containing protein</fullName>
    </recommendedName>
</protein>
<dbReference type="Gene3D" id="3.30.200.20">
    <property type="entry name" value="Phosphorylase Kinase, domain 1"/>
    <property type="match status" value="1"/>
</dbReference>
<dbReference type="GO" id="GO:0004672">
    <property type="term" value="F:protein kinase activity"/>
    <property type="evidence" value="ECO:0007669"/>
    <property type="project" value="InterPro"/>
</dbReference>
<feature type="domain" description="Protein kinase" evidence="3">
    <location>
        <begin position="370"/>
        <end position="613"/>
    </location>
</feature>
<dbReference type="PANTHER" id="PTHR22961:SF13">
    <property type="entry name" value="TRIBBLES"/>
    <property type="match status" value="1"/>
</dbReference>